<evidence type="ECO:0000259" key="1">
    <source>
        <dbReference type="Pfam" id="PF11707"/>
    </source>
</evidence>
<evidence type="ECO:0000313" key="3">
    <source>
        <dbReference type="Proteomes" id="UP000639772"/>
    </source>
</evidence>
<reference evidence="2 3" key="1">
    <citation type="journal article" date="2020" name="Nat. Food">
        <title>A phased Vanilla planifolia genome enables genetic improvement of flavour and production.</title>
        <authorList>
            <person name="Hasing T."/>
            <person name="Tang H."/>
            <person name="Brym M."/>
            <person name="Khazi F."/>
            <person name="Huang T."/>
            <person name="Chambers A.H."/>
        </authorList>
    </citation>
    <scope>NUCLEOTIDE SEQUENCE [LARGE SCALE GENOMIC DNA]</scope>
    <source>
        <tissue evidence="2">Leaf</tissue>
    </source>
</reference>
<feature type="domain" description="URB1 N-terminal" evidence="1">
    <location>
        <begin position="4"/>
        <end position="88"/>
    </location>
</feature>
<dbReference type="InterPro" id="IPR039844">
    <property type="entry name" value="URB1"/>
</dbReference>
<proteinExistence type="predicted"/>
<name>A0A835RE41_VANPL</name>
<dbReference type="OrthoDB" id="72892at2759"/>
<gene>
    <name evidence="2" type="ORF">HPP92_009339</name>
</gene>
<dbReference type="InterPro" id="IPR021714">
    <property type="entry name" value="URB1_N"/>
</dbReference>
<dbReference type="GO" id="GO:0000466">
    <property type="term" value="P:maturation of 5.8S rRNA from tricistronic rRNA transcript (SSU-rRNA, 5.8S rRNA, LSU-rRNA)"/>
    <property type="evidence" value="ECO:0007669"/>
    <property type="project" value="TreeGrafter"/>
</dbReference>
<organism evidence="2 3">
    <name type="scientific">Vanilla planifolia</name>
    <name type="common">Vanilla</name>
    <dbReference type="NCBI Taxonomy" id="51239"/>
    <lineage>
        <taxon>Eukaryota</taxon>
        <taxon>Viridiplantae</taxon>
        <taxon>Streptophyta</taxon>
        <taxon>Embryophyta</taxon>
        <taxon>Tracheophyta</taxon>
        <taxon>Spermatophyta</taxon>
        <taxon>Magnoliopsida</taxon>
        <taxon>Liliopsida</taxon>
        <taxon>Asparagales</taxon>
        <taxon>Orchidaceae</taxon>
        <taxon>Vanilloideae</taxon>
        <taxon>Vanilleae</taxon>
        <taxon>Vanilla</taxon>
    </lineage>
</organism>
<sequence>MAGPVADIAHDVLLMVCTDPQNGLMPGAGLKGNQKRLLDLMRKLKPNKVAHHKHLLLAIVKGRPNLCSVYMDEFPYNLEPNASTSWFSAISLVTDIISTVDVDAAVATIFAHSSDESIARTKELHGQLKCIIPRAFTRPVINKGLLHSNILVKHGTLRLVLESLKLLNDLLTSMETLIKDSVAKQGAVSFEEGMVNLQNPPGLNSLTHLDMHSIVDRVDLSPDKARTEELRALKIYVESEIRAELPDPQVFLKLLISSSAKHSVIGVKRPANFPDVALKKSKTDKSSESMDILISGLDMLPADVINEDAKSANAVPD</sequence>
<accession>A0A835RE41</accession>
<dbReference type="PANTHER" id="PTHR13500">
    <property type="entry name" value="NUCLEOLAR PRERIBOSOMAL-ASSOCIATED PROTEIN 1"/>
    <property type="match status" value="1"/>
</dbReference>
<comment type="caution">
    <text evidence="2">The sequence shown here is derived from an EMBL/GenBank/DDBJ whole genome shotgun (WGS) entry which is preliminary data.</text>
</comment>
<protein>
    <recommendedName>
        <fullName evidence="1">URB1 N-terminal domain-containing protein</fullName>
    </recommendedName>
</protein>
<dbReference type="GO" id="GO:0005730">
    <property type="term" value="C:nucleolus"/>
    <property type="evidence" value="ECO:0007669"/>
    <property type="project" value="TreeGrafter"/>
</dbReference>
<dbReference type="EMBL" id="JADCNM010000004">
    <property type="protein sequence ID" value="KAG0487244.1"/>
    <property type="molecule type" value="Genomic_DNA"/>
</dbReference>
<dbReference type="Proteomes" id="UP000639772">
    <property type="component" value="Unassembled WGS sequence"/>
</dbReference>
<dbReference type="PANTHER" id="PTHR13500:SF0">
    <property type="entry name" value="NUCLEOLAR PRE-RIBOSOMAL-ASSOCIATED PROTEIN 1"/>
    <property type="match status" value="1"/>
</dbReference>
<dbReference type="GO" id="GO:0000463">
    <property type="term" value="P:maturation of LSU-rRNA from tricistronic rRNA transcript (SSU-rRNA, 5.8S rRNA, LSU-rRNA)"/>
    <property type="evidence" value="ECO:0007669"/>
    <property type="project" value="TreeGrafter"/>
</dbReference>
<dbReference type="AlphaFoldDB" id="A0A835RE41"/>
<dbReference type="Pfam" id="PF11707">
    <property type="entry name" value="Npa1"/>
    <property type="match status" value="1"/>
</dbReference>
<evidence type="ECO:0000313" key="2">
    <source>
        <dbReference type="EMBL" id="KAG0487244.1"/>
    </source>
</evidence>